<dbReference type="EMBL" id="MU155335">
    <property type="protein sequence ID" value="KAF9475381.1"/>
    <property type="molecule type" value="Genomic_DNA"/>
</dbReference>
<dbReference type="AlphaFoldDB" id="A0A9P5YWX5"/>
<comment type="caution">
    <text evidence="2">The sequence shown here is derived from an EMBL/GenBank/DDBJ whole genome shotgun (WGS) entry which is preliminary data.</text>
</comment>
<dbReference type="OrthoDB" id="2888357at2759"/>
<dbReference type="Proteomes" id="UP000807469">
    <property type="component" value="Unassembled WGS sequence"/>
</dbReference>
<evidence type="ECO:0000313" key="3">
    <source>
        <dbReference type="Proteomes" id="UP000807469"/>
    </source>
</evidence>
<feature type="region of interest" description="Disordered" evidence="1">
    <location>
        <begin position="1"/>
        <end position="30"/>
    </location>
</feature>
<name>A0A9P5YWX5_9AGAR</name>
<accession>A0A9P5YWX5</accession>
<protein>
    <submittedName>
        <fullName evidence="2">Uncharacterized protein</fullName>
    </submittedName>
</protein>
<gene>
    <name evidence="2" type="ORF">BDN70DRAFT_883804</name>
</gene>
<organism evidence="2 3">
    <name type="scientific">Pholiota conissans</name>
    <dbReference type="NCBI Taxonomy" id="109636"/>
    <lineage>
        <taxon>Eukaryota</taxon>
        <taxon>Fungi</taxon>
        <taxon>Dikarya</taxon>
        <taxon>Basidiomycota</taxon>
        <taxon>Agaricomycotina</taxon>
        <taxon>Agaricomycetes</taxon>
        <taxon>Agaricomycetidae</taxon>
        <taxon>Agaricales</taxon>
        <taxon>Agaricineae</taxon>
        <taxon>Strophariaceae</taxon>
        <taxon>Pholiota</taxon>
    </lineage>
</organism>
<evidence type="ECO:0000313" key="2">
    <source>
        <dbReference type="EMBL" id="KAF9475381.1"/>
    </source>
</evidence>
<evidence type="ECO:0000256" key="1">
    <source>
        <dbReference type="SAM" id="MobiDB-lite"/>
    </source>
</evidence>
<sequence>MDTSTIVPEVPTERKRRGKPRIPMPSTLRPESIASGRERIYDLSGMTHPSFWTSDGKQCRMIYVPRQSRLGISSHRTFPPNTKGYFYYHRSAGCSELAGGIRFRLCEGPEDFERGFDLLTPSGKPWGYPLLELACHSNSEPFLALAQAEGFVQEGTVHAVRELGLQREQYRSLILYSIAEPFVFDLAASKQDIKIITIKKVVIVSFMMQKFAEYMKSQDGKRHWIFPLTGSVKLQLELSMLPEHAPLGPTLVLRVLEVIKPVTMDPNYTGLVVVPPEPGTLVYRISRGKKRVVCMPIHRQRMSADILELAKEAWLNADI</sequence>
<reference evidence="2" key="1">
    <citation type="submission" date="2020-11" db="EMBL/GenBank/DDBJ databases">
        <authorList>
            <consortium name="DOE Joint Genome Institute"/>
            <person name="Ahrendt S."/>
            <person name="Riley R."/>
            <person name="Andreopoulos W."/>
            <person name="Labutti K."/>
            <person name="Pangilinan J."/>
            <person name="Ruiz-Duenas F.J."/>
            <person name="Barrasa J.M."/>
            <person name="Sanchez-Garcia M."/>
            <person name="Camarero S."/>
            <person name="Miyauchi S."/>
            <person name="Serrano A."/>
            <person name="Linde D."/>
            <person name="Babiker R."/>
            <person name="Drula E."/>
            <person name="Ayuso-Fernandez I."/>
            <person name="Pacheco R."/>
            <person name="Padilla G."/>
            <person name="Ferreira P."/>
            <person name="Barriuso J."/>
            <person name="Kellner H."/>
            <person name="Castanera R."/>
            <person name="Alfaro M."/>
            <person name="Ramirez L."/>
            <person name="Pisabarro A.G."/>
            <person name="Kuo A."/>
            <person name="Tritt A."/>
            <person name="Lipzen A."/>
            <person name="He G."/>
            <person name="Yan M."/>
            <person name="Ng V."/>
            <person name="Cullen D."/>
            <person name="Martin F."/>
            <person name="Rosso M.-N."/>
            <person name="Henrissat B."/>
            <person name="Hibbett D."/>
            <person name="Martinez A.T."/>
            <person name="Grigoriev I.V."/>
        </authorList>
    </citation>
    <scope>NUCLEOTIDE SEQUENCE</scope>
    <source>
        <strain evidence="2">CIRM-BRFM 674</strain>
    </source>
</reference>
<proteinExistence type="predicted"/>
<keyword evidence="3" id="KW-1185">Reference proteome</keyword>